<dbReference type="InterPro" id="IPR035906">
    <property type="entry name" value="MetI-like_sf"/>
</dbReference>
<keyword evidence="3" id="KW-1003">Cell membrane</keyword>
<evidence type="ECO:0000259" key="8">
    <source>
        <dbReference type="PROSITE" id="PS50928"/>
    </source>
</evidence>
<comment type="subcellular location">
    <subcellularLocation>
        <location evidence="1 7">Cell membrane</location>
        <topology evidence="1 7">Multi-pass membrane protein</topology>
    </subcellularLocation>
</comment>
<name>A0AAJ2BFX2_9HYPH</name>
<feature type="transmembrane region" description="Helical" evidence="7">
    <location>
        <begin position="245"/>
        <end position="266"/>
    </location>
</feature>
<evidence type="ECO:0000313" key="9">
    <source>
        <dbReference type="EMBL" id="MDR6103023.1"/>
    </source>
</evidence>
<feature type="transmembrane region" description="Helical" evidence="7">
    <location>
        <begin position="117"/>
        <end position="137"/>
    </location>
</feature>
<feature type="transmembrane region" description="Helical" evidence="7">
    <location>
        <begin position="30"/>
        <end position="58"/>
    </location>
</feature>
<keyword evidence="4 7" id="KW-0812">Transmembrane</keyword>
<dbReference type="Proteomes" id="UP001255601">
    <property type="component" value="Unassembled WGS sequence"/>
</dbReference>
<feature type="transmembrane region" description="Helical" evidence="7">
    <location>
        <begin position="183"/>
        <end position="202"/>
    </location>
</feature>
<feature type="domain" description="ABC transmembrane type-1" evidence="8">
    <location>
        <begin position="79"/>
        <end position="267"/>
    </location>
</feature>
<evidence type="ECO:0000256" key="6">
    <source>
        <dbReference type="ARBA" id="ARBA00023136"/>
    </source>
</evidence>
<dbReference type="CDD" id="cd06261">
    <property type="entry name" value="TM_PBP2"/>
    <property type="match status" value="1"/>
</dbReference>
<protein>
    <submittedName>
        <fullName evidence="9">NitT/TauT family transport system permease protein</fullName>
    </submittedName>
</protein>
<evidence type="ECO:0000256" key="7">
    <source>
        <dbReference type="RuleBase" id="RU363032"/>
    </source>
</evidence>
<evidence type="ECO:0000313" key="10">
    <source>
        <dbReference type="Proteomes" id="UP001255601"/>
    </source>
</evidence>
<dbReference type="SUPFAM" id="SSF161098">
    <property type="entry name" value="MetI-like"/>
    <property type="match status" value="1"/>
</dbReference>
<comment type="similarity">
    <text evidence="7">Belongs to the binding-protein-dependent transport system permease family.</text>
</comment>
<dbReference type="GO" id="GO:0005886">
    <property type="term" value="C:plasma membrane"/>
    <property type="evidence" value="ECO:0007669"/>
    <property type="project" value="UniProtKB-SubCell"/>
</dbReference>
<keyword evidence="2 7" id="KW-0813">Transport</keyword>
<dbReference type="AlphaFoldDB" id="A0AAJ2BFX2"/>
<evidence type="ECO:0000256" key="1">
    <source>
        <dbReference type="ARBA" id="ARBA00004651"/>
    </source>
</evidence>
<reference evidence="9" key="1">
    <citation type="submission" date="2023-08" db="EMBL/GenBank/DDBJ databases">
        <title>Functional and genomic diversity of the sorghum phyllosphere microbiome.</title>
        <authorList>
            <person name="Shade A."/>
        </authorList>
    </citation>
    <scope>NUCLEOTIDE SEQUENCE</scope>
    <source>
        <strain evidence="9">SORGH_AS_0974</strain>
    </source>
</reference>
<sequence length="284" mass="30570">MVRFSDIIVTTKRLVFCSTYESLCNYLRRFVAAVAGIALVVGLWSGFVLLAQIPPYILPSPTSVVATIVNDWPVLGPALWVTAQTTLCGLFLAVIGGVCVAVLTAQSRLVEMLIAPIMVFLQVTPIVAIAPLILIYAPNPQIAQLQCAFLVTFFPIMVNTLQGLKSGDRDLADTVRIYTASRWSMLVFLQVPSALPSFFAGLKIGGGLALVGAVVAEFTVGTAGENAGLAFRLLEAQQKLKTPRLFAAVMLLALLGASIFLLISVLDRFVLRHWYASKASNAVR</sequence>
<dbReference type="EMBL" id="JAVIZC010000003">
    <property type="protein sequence ID" value="MDR6103023.1"/>
    <property type="molecule type" value="Genomic_DNA"/>
</dbReference>
<dbReference type="PANTHER" id="PTHR30151">
    <property type="entry name" value="ALKANE SULFONATE ABC TRANSPORTER-RELATED, MEMBRANE SUBUNIT"/>
    <property type="match status" value="1"/>
</dbReference>
<dbReference type="Pfam" id="PF00528">
    <property type="entry name" value="BPD_transp_1"/>
    <property type="match status" value="1"/>
</dbReference>
<dbReference type="PROSITE" id="PS50928">
    <property type="entry name" value="ABC_TM1"/>
    <property type="match status" value="1"/>
</dbReference>
<evidence type="ECO:0000256" key="3">
    <source>
        <dbReference type="ARBA" id="ARBA00022475"/>
    </source>
</evidence>
<keyword evidence="6 7" id="KW-0472">Membrane</keyword>
<keyword evidence="5 7" id="KW-1133">Transmembrane helix</keyword>
<gene>
    <name evidence="9" type="ORF">QE369_003220</name>
</gene>
<feature type="transmembrane region" description="Helical" evidence="7">
    <location>
        <begin position="78"/>
        <end position="105"/>
    </location>
</feature>
<dbReference type="InterPro" id="IPR000515">
    <property type="entry name" value="MetI-like"/>
</dbReference>
<dbReference type="Gene3D" id="1.10.3720.10">
    <property type="entry name" value="MetI-like"/>
    <property type="match status" value="1"/>
</dbReference>
<evidence type="ECO:0000256" key="2">
    <source>
        <dbReference type="ARBA" id="ARBA00022448"/>
    </source>
</evidence>
<proteinExistence type="inferred from homology"/>
<comment type="caution">
    <text evidence="9">The sequence shown here is derived from an EMBL/GenBank/DDBJ whole genome shotgun (WGS) entry which is preliminary data.</text>
</comment>
<evidence type="ECO:0000256" key="5">
    <source>
        <dbReference type="ARBA" id="ARBA00022989"/>
    </source>
</evidence>
<dbReference type="GO" id="GO:0055085">
    <property type="term" value="P:transmembrane transport"/>
    <property type="evidence" value="ECO:0007669"/>
    <property type="project" value="InterPro"/>
</dbReference>
<accession>A0AAJ2BFX2</accession>
<dbReference type="PANTHER" id="PTHR30151:SF41">
    <property type="entry name" value="ABC TRANSPORTER PERMEASE PROTEIN"/>
    <property type="match status" value="1"/>
</dbReference>
<evidence type="ECO:0000256" key="4">
    <source>
        <dbReference type="ARBA" id="ARBA00022692"/>
    </source>
</evidence>
<feature type="transmembrane region" description="Helical" evidence="7">
    <location>
        <begin position="143"/>
        <end position="162"/>
    </location>
</feature>
<organism evidence="9 10">
    <name type="scientific">Agrobacterium larrymoorei</name>
    <dbReference type="NCBI Taxonomy" id="160699"/>
    <lineage>
        <taxon>Bacteria</taxon>
        <taxon>Pseudomonadati</taxon>
        <taxon>Pseudomonadota</taxon>
        <taxon>Alphaproteobacteria</taxon>
        <taxon>Hyphomicrobiales</taxon>
        <taxon>Rhizobiaceae</taxon>
        <taxon>Rhizobium/Agrobacterium group</taxon>
        <taxon>Agrobacterium</taxon>
    </lineage>
</organism>